<dbReference type="EMBL" id="KZ613467">
    <property type="protein sequence ID" value="PMD26642.1"/>
    <property type="molecule type" value="Genomic_DNA"/>
</dbReference>
<proteinExistence type="predicted"/>
<protein>
    <submittedName>
        <fullName evidence="2">Uncharacterized protein</fullName>
    </submittedName>
</protein>
<name>A0A2J6QK40_9HELO</name>
<dbReference type="AlphaFoldDB" id="A0A2J6QK40"/>
<reference evidence="2 3" key="1">
    <citation type="submission" date="2016-05" db="EMBL/GenBank/DDBJ databases">
        <title>A degradative enzymes factory behind the ericoid mycorrhizal symbiosis.</title>
        <authorList>
            <consortium name="DOE Joint Genome Institute"/>
            <person name="Martino E."/>
            <person name="Morin E."/>
            <person name="Grelet G."/>
            <person name="Kuo A."/>
            <person name="Kohler A."/>
            <person name="Daghino S."/>
            <person name="Barry K."/>
            <person name="Choi C."/>
            <person name="Cichocki N."/>
            <person name="Clum A."/>
            <person name="Copeland A."/>
            <person name="Hainaut M."/>
            <person name="Haridas S."/>
            <person name="Labutti K."/>
            <person name="Lindquist E."/>
            <person name="Lipzen A."/>
            <person name="Khouja H.-R."/>
            <person name="Murat C."/>
            <person name="Ohm R."/>
            <person name="Olson A."/>
            <person name="Spatafora J."/>
            <person name="Veneault-Fourrey C."/>
            <person name="Henrissat B."/>
            <person name="Grigoriev I."/>
            <person name="Martin F."/>
            <person name="Perotto S."/>
        </authorList>
    </citation>
    <scope>NUCLEOTIDE SEQUENCE [LARGE SCALE GENOMIC DNA]</scope>
    <source>
        <strain evidence="2 3">UAMH 7357</strain>
    </source>
</reference>
<sequence length="410" mass="44267">MSHQAAAEVASTGIINEHNSNLHHQSPSQIHLQLSGSPVRDRSVTTLNPVSDGNFVPGSSALPAPARLARDALHHEFSSARSAMSPLTSETMNTAAQATMQSHFSEQAGESDMSASTQELHEGPPPSSKSPDNTVDTQGSLGAAGEERTVTLAGQICLRGTPSQNALLALIKEHVDIPNAVNPSLQTMELTDKLLPFYNTNTRPPDHNPYIPTYEDIQGLILPILKNGKITAGNKCITILRNVDDWYGSKGYVAFRGAAGEERTATLPGQKCLRGTPSQNALLALIEEKVDIPNAVDPYLQTMELTDKFLPFYNTNTRPPGHNPYVPTYEDIQGLILPILENGKITAGNKCITILRNVDDWYGSKGYVALRTAPKPENDSGLGDMSQSFQTPSLSRNPDSGVFPNEKRPA</sequence>
<evidence type="ECO:0000313" key="2">
    <source>
        <dbReference type="EMBL" id="PMD26642.1"/>
    </source>
</evidence>
<feature type="compositionally biased region" description="Polar residues" evidence="1">
    <location>
        <begin position="129"/>
        <end position="140"/>
    </location>
</feature>
<accession>A0A2J6QK40</accession>
<organism evidence="2 3">
    <name type="scientific">Hyaloscypha hepaticicola</name>
    <dbReference type="NCBI Taxonomy" id="2082293"/>
    <lineage>
        <taxon>Eukaryota</taxon>
        <taxon>Fungi</taxon>
        <taxon>Dikarya</taxon>
        <taxon>Ascomycota</taxon>
        <taxon>Pezizomycotina</taxon>
        <taxon>Leotiomycetes</taxon>
        <taxon>Helotiales</taxon>
        <taxon>Hyaloscyphaceae</taxon>
        <taxon>Hyaloscypha</taxon>
    </lineage>
</organism>
<feature type="compositionally biased region" description="Polar residues" evidence="1">
    <location>
        <begin position="385"/>
        <end position="398"/>
    </location>
</feature>
<gene>
    <name evidence="2" type="ORF">NA56DRAFT_293451</name>
</gene>
<dbReference type="Proteomes" id="UP000235672">
    <property type="component" value="Unassembled WGS sequence"/>
</dbReference>
<evidence type="ECO:0000256" key="1">
    <source>
        <dbReference type="SAM" id="MobiDB-lite"/>
    </source>
</evidence>
<keyword evidence="3" id="KW-1185">Reference proteome</keyword>
<evidence type="ECO:0000313" key="3">
    <source>
        <dbReference type="Proteomes" id="UP000235672"/>
    </source>
</evidence>
<feature type="region of interest" description="Disordered" evidence="1">
    <location>
        <begin position="102"/>
        <end position="146"/>
    </location>
</feature>
<feature type="region of interest" description="Disordered" evidence="1">
    <location>
        <begin position="373"/>
        <end position="410"/>
    </location>
</feature>